<dbReference type="SUPFAM" id="SSF53335">
    <property type="entry name" value="S-adenosyl-L-methionine-dependent methyltransferases"/>
    <property type="match status" value="1"/>
</dbReference>
<dbReference type="Pfam" id="PF13649">
    <property type="entry name" value="Methyltransf_25"/>
    <property type="match status" value="1"/>
</dbReference>
<reference evidence="3" key="1">
    <citation type="journal article" date="2019" name="Int. J. Syst. Evol. Microbiol.">
        <title>The Global Catalogue of Microorganisms (GCM) 10K type strain sequencing project: providing services to taxonomists for standard genome sequencing and annotation.</title>
        <authorList>
            <consortium name="The Broad Institute Genomics Platform"/>
            <consortium name="The Broad Institute Genome Sequencing Center for Infectious Disease"/>
            <person name="Wu L."/>
            <person name="Ma J."/>
        </authorList>
    </citation>
    <scope>NUCLEOTIDE SEQUENCE [LARGE SCALE GENOMIC DNA]</scope>
    <source>
        <strain evidence="3">JCM 18298</strain>
    </source>
</reference>
<feature type="domain" description="Methyltransferase" evidence="1">
    <location>
        <begin position="11"/>
        <end position="109"/>
    </location>
</feature>
<evidence type="ECO:0000313" key="3">
    <source>
        <dbReference type="Proteomes" id="UP001500603"/>
    </source>
</evidence>
<dbReference type="Proteomes" id="UP001500603">
    <property type="component" value="Unassembled WGS sequence"/>
</dbReference>
<proteinExistence type="predicted"/>
<dbReference type="InterPro" id="IPR029063">
    <property type="entry name" value="SAM-dependent_MTases_sf"/>
</dbReference>
<organism evidence="2 3">
    <name type="scientific">Nocardia callitridis</name>
    <dbReference type="NCBI Taxonomy" id="648753"/>
    <lineage>
        <taxon>Bacteria</taxon>
        <taxon>Bacillati</taxon>
        <taxon>Actinomycetota</taxon>
        <taxon>Actinomycetes</taxon>
        <taxon>Mycobacteriales</taxon>
        <taxon>Nocardiaceae</taxon>
        <taxon>Nocardia</taxon>
    </lineage>
</organism>
<evidence type="ECO:0000259" key="1">
    <source>
        <dbReference type="Pfam" id="PF13649"/>
    </source>
</evidence>
<sequence>MYNKNVSNAHLDIGPGTGWMLRRVNFPGSSSQVVGLVDLNENSLARSTQRLRRRGVEPTKHLGSVLRELPVDRQYSSVAASLLMHCVPGSWAEKGEAFRHIADATTDDGVFFGGTVLSKDVPHTRLSRGTLRWFNDAGGFHNAEDDLAGLRTALAAAWGEVELEVIGATALWTARVPLRR</sequence>
<dbReference type="Gene3D" id="3.40.50.150">
    <property type="entry name" value="Vaccinia Virus protein VP39"/>
    <property type="match status" value="1"/>
</dbReference>
<name>A0ABP9KGL6_9NOCA</name>
<dbReference type="EMBL" id="BAABJM010000003">
    <property type="protein sequence ID" value="GAA5058364.1"/>
    <property type="molecule type" value="Genomic_DNA"/>
</dbReference>
<evidence type="ECO:0000313" key="2">
    <source>
        <dbReference type="EMBL" id="GAA5058364.1"/>
    </source>
</evidence>
<protein>
    <recommendedName>
        <fullName evidence="1">Methyltransferase domain-containing protein</fullName>
    </recommendedName>
</protein>
<accession>A0ABP9KGL6</accession>
<comment type="caution">
    <text evidence="2">The sequence shown here is derived from an EMBL/GenBank/DDBJ whole genome shotgun (WGS) entry which is preliminary data.</text>
</comment>
<keyword evidence="3" id="KW-1185">Reference proteome</keyword>
<gene>
    <name evidence="2" type="ORF">GCM10023318_37580</name>
</gene>
<dbReference type="RefSeq" id="WP_345496839.1">
    <property type="nucleotide sequence ID" value="NZ_BAABJM010000003.1"/>
</dbReference>
<dbReference type="InterPro" id="IPR041698">
    <property type="entry name" value="Methyltransf_25"/>
</dbReference>